<dbReference type="EMBL" id="CP159485">
    <property type="protein sequence ID" value="XCI27575.1"/>
    <property type="molecule type" value="Genomic_DNA"/>
</dbReference>
<dbReference type="InterPro" id="IPR050270">
    <property type="entry name" value="DegV_domain_contain"/>
</dbReference>
<dbReference type="Pfam" id="PF02645">
    <property type="entry name" value="DegV"/>
    <property type="match status" value="1"/>
</dbReference>
<dbReference type="NCBIfam" id="TIGR00762">
    <property type="entry name" value="DegV"/>
    <property type="match status" value="1"/>
</dbReference>
<dbReference type="RefSeq" id="WP_353892153.1">
    <property type="nucleotide sequence ID" value="NZ_CP159485.1"/>
</dbReference>
<evidence type="ECO:0000256" key="1">
    <source>
        <dbReference type="ARBA" id="ARBA00023121"/>
    </source>
</evidence>
<dbReference type="InterPro" id="IPR003797">
    <property type="entry name" value="DegV"/>
</dbReference>
<dbReference type="AlphaFoldDB" id="A0AAU8HR23"/>
<proteinExistence type="predicted"/>
<dbReference type="InterPro" id="IPR043168">
    <property type="entry name" value="DegV_C"/>
</dbReference>
<dbReference type="Gene3D" id="3.30.1180.10">
    <property type="match status" value="1"/>
</dbReference>
<reference evidence="2" key="1">
    <citation type="journal article" date="2018" name="Antonie Van Leeuwenhoek">
        <title>Proteinivorax hydrogeniformans sp. nov., an anaerobic, haloalkaliphilic bacterium fermenting proteinaceous compounds with high hydrogen production.</title>
        <authorList>
            <person name="Boltyanskaya Y."/>
            <person name="Detkova E."/>
            <person name="Pimenov N."/>
            <person name="Kevbrin V."/>
        </authorList>
    </citation>
    <scope>NUCLEOTIDE SEQUENCE</scope>
    <source>
        <strain evidence="2">Z-710</strain>
    </source>
</reference>
<dbReference type="Gene3D" id="3.40.50.10170">
    <property type="match status" value="1"/>
</dbReference>
<organism evidence="2">
    <name type="scientific">Proteinivorax hydrogeniformans</name>
    <dbReference type="NCBI Taxonomy" id="1826727"/>
    <lineage>
        <taxon>Bacteria</taxon>
        <taxon>Bacillati</taxon>
        <taxon>Bacillota</taxon>
        <taxon>Clostridia</taxon>
        <taxon>Eubacteriales</taxon>
        <taxon>Proteinivoracaceae</taxon>
        <taxon>Proteinivorax</taxon>
    </lineage>
</organism>
<gene>
    <name evidence="2" type="ORF">PRVXH_001480</name>
</gene>
<name>A0AAU8HR23_9FIRM</name>
<accession>A0AAU8HR23</accession>
<dbReference type="SUPFAM" id="SSF82549">
    <property type="entry name" value="DAK1/DegV-like"/>
    <property type="match status" value="1"/>
</dbReference>
<dbReference type="PANTHER" id="PTHR33434:SF2">
    <property type="entry name" value="FATTY ACID-BINDING PROTEIN TM_1468"/>
    <property type="match status" value="1"/>
</dbReference>
<evidence type="ECO:0000313" key="2">
    <source>
        <dbReference type="EMBL" id="XCI27575.1"/>
    </source>
</evidence>
<dbReference type="PANTHER" id="PTHR33434">
    <property type="entry name" value="DEGV DOMAIN-CONTAINING PROTEIN DR_1986-RELATED"/>
    <property type="match status" value="1"/>
</dbReference>
<dbReference type="GO" id="GO:0008289">
    <property type="term" value="F:lipid binding"/>
    <property type="evidence" value="ECO:0007669"/>
    <property type="project" value="UniProtKB-KW"/>
</dbReference>
<reference evidence="2" key="2">
    <citation type="submission" date="2024-06" db="EMBL/GenBank/DDBJ databases">
        <authorList>
            <person name="Petrova K.O."/>
            <person name="Toshchakov S.V."/>
            <person name="Boltjanskaja Y.V."/>
            <person name="Kevbrin V.V."/>
        </authorList>
    </citation>
    <scope>NUCLEOTIDE SEQUENCE</scope>
    <source>
        <strain evidence="2">Z-710</strain>
    </source>
</reference>
<dbReference type="PROSITE" id="PS51482">
    <property type="entry name" value="DEGV"/>
    <property type="match status" value="1"/>
</dbReference>
<protein>
    <submittedName>
        <fullName evidence="2">DegV family protein</fullName>
    </submittedName>
</protein>
<keyword evidence="1" id="KW-0446">Lipid-binding</keyword>
<sequence length="280" mass="30620">MTSTVVVTDSGADLPESIIDELDICIVPLEILAYGQNQKDGVGLSVEQLFRTLKKESQDISVREPDIGDFLEVYQSLSNKYKNIISIHGNTTFNNVAKKATGAKEALSETKVSTIETQLFSLGLGSLVMEIAKMAKSSNKKTKLVSYANNLKNDMLTYFLIEGSDTINAKLNKQLEKENDDVANTIYIIMIKSGKVEVVDCFKNRPKALEGLSKLAQSRFLNTAKYKVAISYGDCLNDALKLRESLEGGQEYHELILSQVGAATGAHLGPKALGITTYPV</sequence>